<name>A0A4C1Z8E6_EUMVA</name>
<evidence type="ECO:0000313" key="2">
    <source>
        <dbReference type="EMBL" id="GBP83592.1"/>
    </source>
</evidence>
<evidence type="ECO:0000256" key="1">
    <source>
        <dbReference type="SAM" id="Phobius"/>
    </source>
</evidence>
<dbReference type="GO" id="GO:0005886">
    <property type="term" value="C:plasma membrane"/>
    <property type="evidence" value="ECO:0007669"/>
    <property type="project" value="TreeGrafter"/>
</dbReference>
<reference evidence="2 3" key="1">
    <citation type="journal article" date="2019" name="Commun. Biol.">
        <title>The bagworm genome reveals a unique fibroin gene that provides high tensile strength.</title>
        <authorList>
            <person name="Kono N."/>
            <person name="Nakamura H."/>
            <person name="Ohtoshi R."/>
            <person name="Tomita M."/>
            <person name="Numata K."/>
            <person name="Arakawa K."/>
        </authorList>
    </citation>
    <scope>NUCLEOTIDE SEQUENCE [LARGE SCALE GENOMIC DNA]</scope>
</reference>
<keyword evidence="2" id="KW-0675">Receptor</keyword>
<proteinExistence type="predicted"/>
<keyword evidence="1" id="KW-1133">Transmembrane helix</keyword>
<dbReference type="EMBL" id="BGZK01001628">
    <property type="protein sequence ID" value="GBP83592.1"/>
    <property type="molecule type" value="Genomic_DNA"/>
</dbReference>
<dbReference type="PANTHER" id="PTHR47154:SF2">
    <property type="entry name" value="G-PROTEIN COUPLED RECEPTOR MTH-RELATED"/>
    <property type="match status" value="1"/>
</dbReference>
<comment type="caution">
    <text evidence="2">The sequence shown here is derived from an EMBL/GenBank/DDBJ whole genome shotgun (WGS) entry which is preliminary data.</text>
</comment>
<feature type="transmembrane region" description="Helical" evidence="1">
    <location>
        <begin position="56"/>
        <end position="79"/>
    </location>
</feature>
<accession>A0A4C1Z8E6</accession>
<organism evidence="2 3">
    <name type="scientific">Eumeta variegata</name>
    <name type="common">Bagworm moth</name>
    <name type="synonym">Eumeta japonica</name>
    <dbReference type="NCBI Taxonomy" id="151549"/>
    <lineage>
        <taxon>Eukaryota</taxon>
        <taxon>Metazoa</taxon>
        <taxon>Ecdysozoa</taxon>
        <taxon>Arthropoda</taxon>
        <taxon>Hexapoda</taxon>
        <taxon>Insecta</taxon>
        <taxon>Pterygota</taxon>
        <taxon>Neoptera</taxon>
        <taxon>Endopterygota</taxon>
        <taxon>Lepidoptera</taxon>
        <taxon>Glossata</taxon>
        <taxon>Ditrysia</taxon>
        <taxon>Tineoidea</taxon>
        <taxon>Psychidae</taxon>
        <taxon>Oiketicinae</taxon>
        <taxon>Eumeta</taxon>
    </lineage>
</organism>
<dbReference type="Gene3D" id="1.20.1070.10">
    <property type="entry name" value="Rhodopsin 7-helix transmembrane proteins"/>
    <property type="match status" value="1"/>
</dbReference>
<protein>
    <submittedName>
        <fullName evidence="2">G-protein coupled receptor Mth2</fullName>
    </submittedName>
</protein>
<keyword evidence="1" id="KW-0812">Transmembrane</keyword>
<dbReference type="AlphaFoldDB" id="A0A4C1Z8E6"/>
<keyword evidence="3" id="KW-1185">Reference proteome</keyword>
<dbReference type="PANTHER" id="PTHR47154">
    <property type="entry name" value="G-PROTEIN COUPLED RECEPTOR MTH-RELATED"/>
    <property type="match status" value="1"/>
</dbReference>
<evidence type="ECO:0000313" key="3">
    <source>
        <dbReference type="Proteomes" id="UP000299102"/>
    </source>
</evidence>
<sequence length="201" mass="23432">MSSIFRNISSSSTNADVSCVPRPLALRIARIKQQTAVLQSRESATHDQHRGDKQRLLLYVKLFLVMGINWLLEVASALYPDAKEVWKYTDAYNVLIGFTIFVIFVCKKKIFRLMKKRVFERSQERTKELQSFRNFNNVRANWRSNGMQRGSFETIRTVLPHEGRPHVPDSDHLDQNDLHQRGSALKLYQAEQQVNVWIVLE</sequence>
<feature type="transmembrane region" description="Helical" evidence="1">
    <location>
        <begin position="91"/>
        <end position="107"/>
    </location>
</feature>
<dbReference type="InterPro" id="IPR051384">
    <property type="entry name" value="Mth_GPCR"/>
</dbReference>
<dbReference type="GO" id="GO:0008528">
    <property type="term" value="F:G protein-coupled peptide receptor activity"/>
    <property type="evidence" value="ECO:0007669"/>
    <property type="project" value="TreeGrafter"/>
</dbReference>
<keyword evidence="1" id="KW-0472">Membrane</keyword>
<gene>
    <name evidence="2" type="primary">mth2</name>
    <name evidence="2" type="ORF">EVAR_49083_1</name>
</gene>
<dbReference type="Proteomes" id="UP000299102">
    <property type="component" value="Unassembled WGS sequence"/>
</dbReference>
<dbReference type="OrthoDB" id="6134459at2759"/>
<dbReference type="STRING" id="151549.A0A4C1Z8E6"/>